<evidence type="ECO:0000256" key="1">
    <source>
        <dbReference type="ARBA" id="ARBA00022737"/>
    </source>
</evidence>
<dbReference type="InterPro" id="IPR002110">
    <property type="entry name" value="Ankyrin_rpt"/>
</dbReference>
<evidence type="ECO:0000256" key="2">
    <source>
        <dbReference type="ARBA" id="ARBA00023043"/>
    </source>
</evidence>
<dbReference type="STRING" id="230819.A0A5C3KCE7"/>
<keyword evidence="5" id="KW-1185">Reference proteome</keyword>
<evidence type="ECO:0000313" key="4">
    <source>
        <dbReference type="EMBL" id="TFK17522.1"/>
    </source>
</evidence>
<dbReference type="InterPro" id="IPR036770">
    <property type="entry name" value="Ankyrin_rpt-contain_sf"/>
</dbReference>
<dbReference type="EMBL" id="ML210498">
    <property type="protein sequence ID" value="TFK17522.1"/>
    <property type="molecule type" value="Genomic_DNA"/>
</dbReference>
<keyword evidence="2 3" id="KW-0040">ANK repeat</keyword>
<feature type="repeat" description="ANK" evidence="3">
    <location>
        <begin position="25"/>
        <end position="58"/>
    </location>
</feature>
<name>A0A5C3KCE7_COPMA</name>
<protein>
    <submittedName>
        <fullName evidence="4">Ankyrin</fullName>
    </submittedName>
</protein>
<sequence length="116" mass="12114">MTGSEDVVAFLMGVEGMDVNLTAERGRTALYSAVANGHAGIVKVLLSRRGADVNRATLAWRGGTPLTRASHTGQRGIVQLLLEAEGIDVNGVDSKGNTALALAAQEGHHDIVKILL</sequence>
<gene>
    <name evidence="4" type="ORF">FA15DRAFT_604914</name>
</gene>
<dbReference type="SMART" id="SM00248">
    <property type="entry name" value="ANK"/>
    <property type="match status" value="2"/>
</dbReference>
<keyword evidence="1" id="KW-0677">Repeat</keyword>
<dbReference type="Proteomes" id="UP000307440">
    <property type="component" value="Unassembled WGS sequence"/>
</dbReference>
<dbReference type="PROSITE" id="PS50297">
    <property type="entry name" value="ANK_REP_REGION"/>
    <property type="match status" value="2"/>
</dbReference>
<dbReference type="PROSITE" id="PS50088">
    <property type="entry name" value="ANK_REPEAT"/>
    <property type="match status" value="2"/>
</dbReference>
<proteinExistence type="predicted"/>
<dbReference type="Gene3D" id="1.25.40.20">
    <property type="entry name" value="Ankyrin repeat-containing domain"/>
    <property type="match status" value="1"/>
</dbReference>
<dbReference type="Pfam" id="PF12796">
    <property type="entry name" value="Ank_2"/>
    <property type="match status" value="2"/>
</dbReference>
<dbReference type="AlphaFoldDB" id="A0A5C3KCE7"/>
<accession>A0A5C3KCE7</accession>
<evidence type="ECO:0000313" key="5">
    <source>
        <dbReference type="Proteomes" id="UP000307440"/>
    </source>
</evidence>
<organism evidence="4 5">
    <name type="scientific">Coprinopsis marcescibilis</name>
    <name type="common">Agaric fungus</name>
    <name type="synonym">Psathyrella marcescibilis</name>
    <dbReference type="NCBI Taxonomy" id="230819"/>
    <lineage>
        <taxon>Eukaryota</taxon>
        <taxon>Fungi</taxon>
        <taxon>Dikarya</taxon>
        <taxon>Basidiomycota</taxon>
        <taxon>Agaricomycotina</taxon>
        <taxon>Agaricomycetes</taxon>
        <taxon>Agaricomycetidae</taxon>
        <taxon>Agaricales</taxon>
        <taxon>Agaricineae</taxon>
        <taxon>Psathyrellaceae</taxon>
        <taxon>Coprinopsis</taxon>
    </lineage>
</organism>
<reference evidence="4 5" key="1">
    <citation type="journal article" date="2019" name="Nat. Ecol. Evol.">
        <title>Megaphylogeny resolves global patterns of mushroom evolution.</title>
        <authorList>
            <person name="Varga T."/>
            <person name="Krizsan K."/>
            <person name="Foldi C."/>
            <person name="Dima B."/>
            <person name="Sanchez-Garcia M."/>
            <person name="Sanchez-Ramirez S."/>
            <person name="Szollosi G.J."/>
            <person name="Szarkandi J.G."/>
            <person name="Papp V."/>
            <person name="Albert L."/>
            <person name="Andreopoulos W."/>
            <person name="Angelini C."/>
            <person name="Antonin V."/>
            <person name="Barry K.W."/>
            <person name="Bougher N.L."/>
            <person name="Buchanan P."/>
            <person name="Buyck B."/>
            <person name="Bense V."/>
            <person name="Catcheside P."/>
            <person name="Chovatia M."/>
            <person name="Cooper J."/>
            <person name="Damon W."/>
            <person name="Desjardin D."/>
            <person name="Finy P."/>
            <person name="Geml J."/>
            <person name="Haridas S."/>
            <person name="Hughes K."/>
            <person name="Justo A."/>
            <person name="Karasinski D."/>
            <person name="Kautmanova I."/>
            <person name="Kiss B."/>
            <person name="Kocsube S."/>
            <person name="Kotiranta H."/>
            <person name="LaButti K.M."/>
            <person name="Lechner B.E."/>
            <person name="Liimatainen K."/>
            <person name="Lipzen A."/>
            <person name="Lukacs Z."/>
            <person name="Mihaltcheva S."/>
            <person name="Morgado L.N."/>
            <person name="Niskanen T."/>
            <person name="Noordeloos M.E."/>
            <person name="Ohm R.A."/>
            <person name="Ortiz-Santana B."/>
            <person name="Ovrebo C."/>
            <person name="Racz N."/>
            <person name="Riley R."/>
            <person name="Savchenko A."/>
            <person name="Shiryaev A."/>
            <person name="Soop K."/>
            <person name="Spirin V."/>
            <person name="Szebenyi C."/>
            <person name="Tomsovsky M."/>
            <person name="Tulloss R.E."/>
            <person name="Uehling J."/>
            <person name="Grigoriev I.V."/>
            <person name="Vagvolgyi C."/>
            <person name="Papp T."/>
            <person name="Martin F.M."/>
            <person name="Miettinen O."/>
            <person name="Hibbett D.S."/>
            <person name="Nagy L.G."/>
        </authorList>
    </citation>
    <scope>NUCLEOTIDE SEQUENCE [LARGE SCALE GENOMIC DNA]</scope>
    <source>
        <strain evidence="4 5">CBS 121175</strain>
    </source>
</reference>
<feature type="non-terminal residue" evidence="4">
    <location>
        <position position="116"/>
    </location>
</feature>
<dbReference type="PANTHER" id="PTHR24171">
    <property type="entry name" value="ANKYRIN REPEAT DOMAIN-CONTAINING PROTEIN 39-RELATED"/>
    <property type="match status" value="1"/>
</dbReference>
<evidence type="ECO:0000256" key="3">
    <source>
        <dbReference type="PROSITE-ProRule" id="PRU00023"/>
    </source>
</evidence>
<dbReference type="OrthoDB" id="194358at2759"/>
<feature type="repeat" description="ANK" evidence="3">
    <location>
        <begin position="95"/>
        <end position="116"/>
    </location>
</feature>
<dbReference type="SUPFAM" id="SSF48403">
    <property type="entry name" value="Ankyrin repeat"/>
    <property type="match status" value="1"/>
</dbReference>